<dbReference type="AlphaFoldDB" id="A0A017SUN6"/>
<evidence type="ECO:0000313" key="2">
    <source>
        <dbReference type="Proteomes" id="UP000019678"/>
    </source>
</evidence>
<organism evidence="1 2">
    <name type="scientific">Chondromyces apiculatus DSM 436</name>
    <dbReference type="NCBI Taxonomy" id="1192034"/>
    <lineage>
        <taxon>Bacteria</taxon>
        <taxon>Pseudomonadati</taxon>
        <taxon>Myxococcota</taxon>
        <taxon>Polyangia</taxon>
        <taxon>Polyangiales</taxon>
        <taxon>Polyangiaceae</taxon>
        <taxon>Chondromyces</taxon>
    </lineage>
</organism>
<protein>
    <submittedName>
        <fullName evidence="1">Uncharacterized protein</fullName>
    </submittedName>
</protein>
<proteinExistence type="predicted"/>
<dbReference type="RefSeq" id="WP_044251627.1">
    <property type="nucleotide sequence ID" value="NZ_ASRX01000116.1"/>
</dbReference>
<accession>A0A017SUN6</accession>
<reference evidence="1 2" key="1">
    <citation type="submission" date="2013-05" db="EMBL/GenBank/DDBJ databases">
        <title>Genome assembly of Chondromyces apiculatus DSM 436.</title>
        <authorList>
            <person name="Sharma G."/>
            <person name="Khatri I."/>
            <person name="Kaur C."/>
            <person name="Mayilraj S."/>
            <person name="Subramanian S."/>
        </authorList>
    </citation>
    <scope>NUCLEOTIDE SEQUENCE [LARGE SCALE GENOMIC DNA]</scope>
    <source>
        <strain evidence="1 2">DSM 436</strain>
    </source>
</reference>
<evidence type="ECO:0000313" key="1">
    <source>
        <dbReference type="EMBL" id="EYF00325.1"/>
    </source>
</evidence>
<comment type="caution">
    <text evidence="1">The sequence shown here is derived from an EMBL/GenBank/DDBJ whole genome shotgun (WGS) entry which is preliminary data.</text>
</comment>
<keyword evidence="2" id="KW-1185">Reference proteome</keyword>
<dbReference type="Proteomes" id="UP000019678">
    <property type="component" value="Unassembled WGS sequence"/>
</dbReference>
<sequence>MPLDEGNNLRGNIMNKITRCLGGMLVLLSTLTGCIAEAPEDTEEDLLVEEGEEEEVGEAADALVACGTGSTPDVTTSVDLYNVQVNPSYGQAPLCPSHFVIERFASTAGTYRVSASLPGNYLSAATCSVGKVQVYVWTSNGTALSDQAMGTWNGTSCVATAEVTFSEAAQGTFRAAVGAERGYIDGRQAVQVPLKFSEYKL</sequence>
<gene>
    <name evidence="1" type="ORF">CAP_0937</name>
</gene>
<dbReference type="EMBL" id="ASRX01000116">
    <property type="protein sequence ID" value="EYF00325.1"/>
    <property type="molecule type" value="Genomic_DNA"/>
</dbReference>
<name>A0A017SUN6_9BACT</name>